<dbReference type="KEGG" id="mgod:E7746_11755"/>
<evidence type="ECO:0000256" key="6">
    <source>
        <dbReference type="SAM" id="Phobius"/>
    </source>
</evidence>
<evidence type="ECO:0000313" key="7">
    <source>
        <dbReference type="EMBL" id="QCD36511.1"/>
    </source>
</evidence>
<proteinExistence type="predicted"/>
<comment type="subcellular location">
    <subcellularLocation>
        <location evidence="1">Membrane</location>
        <topology evidence="1">Single-pass membrane protein</topology>
    </subcellularLocation>
</comment>
<dbReference type="Pfam" id="PF04228">
    <property type="entry name" value="Zn_peptidase"/>
    <property type="match status" value="1"/>
</dbReference>
<reference evidence="7 8" key="1">
    <citation type="submission" date="2019-02" db="EMBL/GenBank/DDBJ databases">
        <title>Isolation and identification of novel species under the genus Muribaculum.</title>
        <authorList>
            <person name="Miyake S."/>
            <person name="Ding Y."/>
            <person name="Low A."/>
            <person name="Soh M."/>
            <person name="Seedorf H."/>
        </authorList>
    </citation>
    <scope>NUCLEOTIDE SEQUENCE [LARGE SCALE GENOMIC DNA]</scope>
    <source>
        <strain evidence="7 8">TLL-A4</strain>
    </source>
</reference>
<evidence type="ECO:0000256" key="2">
    <source>
        <dbReference type="ARBA" id="ARBA00022692"/>
    </source>
</evidence>
<feature type="compositionally biased region" description="Basic and acidic residues" evidence="5">
    <location>
        <begin position="1"/>
        <end position="16"/>
    </location>
</feature>
<evidence type="ECO:0000256" key="3">
    <source>
        <dbReference type="ARBA" id="ARBA00022989"/>
    </source>
</evidence>
<dbReference type="Proteomes" id="UP000297031">
    <property type="component" value="Chromosome"/>
</dbReference>
<keyword evidence="3 6" id="KW-1133">Transmembrane helix</keyword>
<feature type="transmembrane region" description="Helical" evidence="6">
    <location>
        <begin position="28"/>
        <end position="47"/>
    </location>
</feature>
<dbReference type="PANTHER" id="PTHR30168:SF0">
    <property type="entry name" value="INNER MEMBRANE PROTEIN"/>
    <property type="match status" value="1"/>
</dbReference>
<evidence type="ECO:0000256" key="5">
    <source>
        <dbReference type="SAM" id="MobiDB-lite"/>
    </source>
</evidence>
<keyword evidence="2 6" id="KW-0812">Transmembrane</keyword>
<keyword evidence="4 6" id="KW-0472">Membrane</keyword>
<dbReference type="GO" id="GO:0016020">
    <property type="term" value="C:membrane"/>
    <property type="evidence" value="ECO:0007669"/>
    <property type="project" value="UniProtKB-SubCell"/>
</dbReference>
<accession>A0A4P7VQF9</accession>
<evidence type="ECO:0000313" key="8">
    <source>
        <dbReference type="Proteomes" id="UP000297031"/>
    </source>
</evidence>
<dbReference type="AlphaFoldDB" id="A0A4P7VQF9"/>
<dbReference type="PANTHER" id="PTHR30168">
    <property type="entry name" value="PUTATIVE MEMBRANE PROTEIN YPFJ"/>
    <property type="match status" value="1"/>
</dbReference>
<protein>
    <submittedName>
        <fullName evidence="7">Neutral zinc metallopeptidase</fullName>
    </submittedName>
</protein>
<dbReference type="OrthoDB" id="9774900at2"/>
<gene>
    <name evidence="7" type="ORF">E7746_11755</name>
</gene>
<dbReference type="RefSeq" id="WP_136410924.1">
    <property type="nucleotide sequence ID" value="NZ_CP039393.1"/>
</dbReference>
<feature type="region of interest" description="Disordered" evidence="5">
    <location>
        <begin position="1"/>
        <end position="23"/>
    </location>
</feature>
<dbReference type="InterPro" id="IPR007343">
    <property type="entry name" value="Uncharacterised_pept_Zn_put"/>
</dbReference>
<keyword evidence="8" id="KW-1185">Reference proteome</keyword>
<evidence type="ECO:0000256" key="4">
    <source>
        <dbReference type="ARBA" id="ARBA00023136"/>
    </source>
</evidence>
<name>A0A4P7VQF9_9BACT</name>
<evidence type="ECO:0000256" key="1">
    <source>
        <dbReference type="ARBA" id="ARBA00004167"/>
    </source>
</evidence>
<dbReference type="EMBL" id="CP039393">
    <property type="protein sequence ID" value="QCD36511.1"/>
    <property type="molecule type" value="Genomic_DNA"/>
</dbReference>
<organism evidence="7 8">
    <name type="scientific">Muribaculum gordoncarteri</name>
    <dbReference type="NCBI Taxonomy" id="2530390"/>
    <lineage>
        <taxon>Bacteria</taxon>
        <taxon>Pseudomonadati</taxon>
        <taxon>Bacteroidota</taxon>
        <taxon>Bacteroidia</taxon>
        <taxon>Bacteroidales</taxon>
        <taxon>Muribaculaceae</taxon>
        <taxon>Muribaculum</taxon>
    </lineage>
</organism>
<sequence>MRLNGRRESNNVDDRRGQRRIGGIPMKAGGMSIGAIVIVGILTWIMGGNPLEVLTGSSGMMGGQEATASYTPSAQEEEMATFSRQILAATEDVWTEEFRKMGKTYRPPTLVLFTGAVQSGCGNASASTGPFYCSADEKLYIDLSFFEQMRQSMGAGGDFAYAYVIAHEVGHHVQHLLGVLDDAHSQMSQMSQSDANKVSVRIELQADFLAGVWGYHDNRLFQSLEEGDLEEAINAASKIGDDYLQKQAQGYVVPDAFNHGRSDQRMRWLKRGLTTGDLRQGDTFSMSYNSL</sequence>